<dbReference type="Pfam" id="PF04055">
    <property type="entry name" value="Radical_SAM"/>
    <property type="match status" value="1"/>
</dbReference>
<dbReference type="Gene3D" id="3.20.20.70">
    <property type="entry name" value="Aldolase class I"/>
    <property type="match status" value="1"/>
</dbReference>
<proteinExistence type="inferred from homology"/>
<dbReference type="InterPro" id="IPR023867">
    <property type="entry name" value="Sulphatase_maturase_rSAM"/>
</dbReference>
<evidence type="ECO:0000256" key="4">
    <source>
        <dbReference type="ARBA" id="ARBA00023004"/>
    </source>
</evidence>
<dbReference type="GO" id="GO:0051536">
    <property type="term" value="F:iron-sulfur cluster binding"/>
    <property type="evidence" value="ECO:0007669"/>
    <property type="project" value="UniProtKB-KW"/>
</dbReference>
<sequence>MRYLDSTSIMRCLCNTRQIVFEVTERCNLKCHYCGYGSLYSVTDNRTNDDLSYEKVIAFLDYMKSLWKSEYNDSANRIVCISFYGGEPLLNMALVQRIITYIEANLKDVGRIFCYSMTTNAILLNKYADYLVEKNFQLLFSLDGDEYGSSYRVFPSGKPAYHSIVDCINEFRNKYPEFYEKNVRFNAVLHNRNAIKKIYDFFSANFDKIPKISELNTMGIRVEKEDDFLGMFQNVTEAFFESENYTEMERKMQFDSPTYKTASLYLLYYSDFKYDNYNELLYGHGIISKLPTGTCLPFSKKVFITVAGEILPCERITHQYTLGWVKEQGVKLDFEEIANKYNSFYARLEPICSKCYGKKGCTQCMFFLHNLDSISNPIECNGYMNEQEFHLYKDAQLKFFARNPAYYADIMKNLKFR</sequence>
<dbReference type="GO" id="GO:0016491">
    <property type="term" value="F:oxidoreductase activity"/>
    <property type="evidence" value="ECO:0007669"/>
    <property type="project" value="InterPro"/>
</dbReference>
<keyword evidence="5" id="KW-0411">Iron-sulfur</keyword>
<evidence type="ECO:0000313" key="8">
    <source>
        <dbReference type="EMBL" id="RGN32381.1"/>
    </source>
</evidence>
<keyword evidence="2" id="KW-0949">S-adenosyl-L-methionine</keyword>
<comment type="caution">
    <text evidence="8">The sequence shown here is derived from an EMBL/GenBank/DDBJ whole genome shotgun (WGS) entry which is preliminary data.</text>
</comment>
<dbReference type="SUPFAM" id="SSF102114">
    <property type="entry name" value="Radical SAM enzymes"/>
    <property type="match status" value="1"/>
</dbReference>
<dbReference type="RefSeq" id="WP_117725162.1">
    <property type="nucleotide sequence ID" value="NZ_QSUL01000014.1"/>
</dbReference>
<dbReference type="CDD" id="cd01335">
    <property type="entry name" value="Radical_SAM"/>
    <property type="match status" value="1"/>
</dbReference>
<dbReference type="InterPro" id="IPR007197">
    <property type="entry name" value="rSAM"/>
</dbReference>
<protein>
    <submittedName>
        <fullName evidence="8">Radical SAM peptide maturase</fullName>
    </submittedName>
</protein>
<keyword evidence="4" id="KW-0408">Iron</keyword>
<name>A0A3E5B451_9BACE</name>
<dbReference type="GO" id="GO:0046872">
    <property type="term" value="F:metal ion binding"/>
    <property type="evidence" value="ECO:0007669"/>
    <property type="project" value="UniProtKB-KW"/>
</dbReference>
<evidence type="ECO:0000256" key="3">
    <source>
        <dbReference type="ARBA" id="ARBA00022723"/>
    </source>
</evidence>
<dbReference type="SFLD" id="SFLDS00029">
    <property type="entry name" value="Radical_SAM"/>
    <property type="match status" value="1"/>
</dbReference>
<dbReference type="InterPro" id="IPR013785">
    <property type="entry name" value="Aldolase_TIM"/>
</dbReference>
<evidence type="ECO:0000256" key="1">
    <source>
        <dbReference type="ARBA" id="ARBA00001966"/>
    </source>
</evidence>
<comment type="cofactor">
    <cofactor evidence="1">
        <name>[4Fe-4S] cluster</name>
        <dbReference type="ChEBI" id="CHEBI:49883"/>
    </cofactor>
</comment>
<evidence type="ECO:0000256" key="6">
    <source>
        <dbReference type="ARBA" id="ARBA00023601"/>
    </source>
</evidence>
<dbReference type="SFLD" id="SFLDG01067">
    <property type="entry name" value="SPASM/twitch_domain_containing"/>
    <property type="match status" value="1"/>
</dbReference>
<dbReference type="SFLD" id="SFLDG01386">
    <property type="entry name" value="main_SPASM_domain-containing"/>
    <property type="match status" value="1"/>
</dbReference>
<dbReference type="SFLD" id="SFLDG01384">
    <property type="entry name" value="thioether_bond_formation_requi"/>
    <property type="match status" value="1"/>
</dbReference>
<gene>
    <name evidence="8" type="ORF">DXB65_18710</name>
</gene>
<comment type="similarity">
    <text evidence="6">Belongs to the radical SAM superfamily. Anaerobic sulfatase-maturating enzyme family.</text>
</comment>
<keyword evidence="3" id="KW-0479">Metal-binding</keyword>
<dbReference type="InterPro" id="IPR058240">
    <property type="entry name" value="rSAM_sf"/>
</dbReference>
<dbReference type="PROSITE" id="PS51918">
    <property type="entry name" value="RADICAL_SAM"/>
    <property type="match status" value="1"/>
</dbReference>
<accession>A0A3E5B451</accession>
<dbReference type="InterPro" id="IPR026407">
    <property type="entry name" value="SAM_GG-Bacter"/>
</dbReference>
<dbReference type="AlphaFoldDB" id="A0A3E5B451"/>
<dbReference type="PANTHER" id="PTHR43273:SF3">
    <property type="entry name" value="ANAEROBIC SULFATASE-MATURATING ENZYME HOMOLOG ASLB-RELATED"/>
    <property type="match status" value="1"/>
</dbReference>
<organism evidence="8 9">
    <name type="scientific">Bacteroides oleiciplenus</name>
    <dbReference type="NCBI Taxonomy" id="626931"/>
    <lineage>
        <taxon>Bacteria</taxon>
        <taxon>Pseudomonadati</taxon>
        <taxon>Bacteroidota</taxon>
        <taxon>Bacteroidia</taxon>
        <taxon>Bacteroidales</taxon>
        <taxon>Bacteroidaceae</taxon>
        <taxon>Bacteroides</taxon>
    </lineage>
</organism>
<evidence type="ECO:0000259" key="7">
    <source>
        <dbReference type="PROSITE" id="PS51918"/>
    </source>
</evidence>
<dbReference type="NCBIfam" id="TIGR04148">
    <property type="entry name" value="GG_samocin_CFB"/>
    <property type="match status" value="1"/>
</dbReference>
<evidence type="ECO:0000256" key="2">
    <source>
        <dbReference type="ARBA" id="ARBA00022691"/>
    </source>
</evidence>
<dbReference type="PANTHER" id="PTHR43273">
    <property type="entry name" value="ANAEROBIC SULFATASE-MATURATING ENZYME HOMOLOG ASLB-RELATED"/>
    <property type="match status" value="1"/>
</dbReference>
<dbReference type="Proteomes" id="UP000260983">
    <property type="component" value="Unassembled WGS sequence"/>
</dbReference>
<feature type="domain" description="Radical SAM core" evidence="7">
    <location>
        <begin position="13"/>
        <end position="255"/>
    </location>
</feature>
<evidence type="ECO:0000313" key="9">
    <source>
        <dbReference type="Proteomes" id="UP000260983"/>
    </source>
</evidence>
<dbReference type="EMBL" id="QSUL01000014">
    <property type="protein sequence ID" value="RGN32381.1"/>
    <property type="molecule type" value="Genomic_DNA"/>
</dbReference>
<evidence type="ECO:0000256" key="5">
    <source>
        <dbReference type="ARBA" id="ARBA00023014"/>
    </source>
</evidence>
<reference evidence="8 9" key="1">
    <citation type="submission" date="2018-08" db="EMBL/GenBank/DDBJ databases">
        <title>A genome reference for cultivated species of the human gut microbiota.</title>
        <authorList>
            <person name="Zou Y."/>
            <person name="Xue W."/>
            <person name="Luo G."/>
        </authorList>
    </citation>
    <scope>NUCLEOTIDE SEQUENCE [LARGE SCALE GENOMIC DNA]</scope>
    <source>
        <strain evidence="8 9">OM05-15BH</strain>
    </source>
</reference>